<name>A0A061DSZ8_THECC</name>
<dbReference type="AlphaFoldDB" id="A0A061DSZ8"/>
<dbReference type="Proteomes" id="UP000026915">
    <property type="component" value="Chromosome 1"/>
</dbReference>
<evidence type="ECO:0000256" key="1">
    <source>
        <dbReference type="SAM" id="Phobius"/>
    </source>
</evidence>
<evidence type="ECO:0000313" key="3">
    <source>
        <dbReference type="Proteomes" id="UP000026915"/>
    </source>
</evidence>
<organism evidence="2 3">
    <name type="scientific">Theobroma cacao</name>
    <name type="common">Cacao</name>
    <name type="synonym">Cocoa</name>
    <dbReference type="NCBI Taxonomy" id="3641"/>
    <lineage>
        <taxon>Eukaryota</taxon>
        <taxon>Viridiplantae</taxon>
        <taxon>Streptophyta</taxon>
        <taxon>Embryophyta</taxon>
        <taxon>Tracheophyta</taxon>
        <taxon>Spermatophyta</taxon>
        <taxon>Magnoliopsida</taxon>
        <taxon>eudicotyledons</taxon>
        <taxon>Gunneridae</taxon>
        <taxon>Pentapetalae</taxon>
        <taxon>rosids</taxon>
        <taxon>malvids</taxon>
        <taxon>Malvales</taxon>
        <taxon>Malvaceae</taxon>
        <taxon>Byttnerioideae</taxon>
        <taxon>Theobroma</taxon>
    </lineage>
</organism>
<keyword evidence="1" id="KW-1133">Transmembrane helix</keyword>
<protein>
    <submittedName>
        <fullName evidence="2">Uncharacterized protein</fullName>
    </submittedName>
</protein>
<keyword evidence="1" id="KW-0472">Membrane</keyword>
<gene>
    <name evidence="2" type="ORF">TCM_005251</name>
</gene>
<evidence type="ECO:0000313" key="2">
    <source>
        <dbReference type="EMBL" id="EOX95850.1"/>
    </source>
</evidence>
<feature type="transmembrane region" description="Helical" evidence="1">
    <location>
        <begin position="40"/>
        <end position="62"/>
    </location>
</feature>
<dbReference type="EMBL" id="CM001879">
    <property type="protein sequence ID" value="EOX95850.1"/>
    <property type="molecule type" value="Genomic_DNA"/>
</dbReference>
<keyword evidence="3" id="KW-1185">Reference proteome</keyword>
<accession>A0A061DSZ8</accession>
<proteinExistence type="predicted"/>
<reference evidence="2 3" key="1">
    <citation type="journal article" date="2013" name="Genome Biol.">
        <title>The genome sequence of the most widely cultivated cacao type and its use to identify candidate genes regulating pod color.</title>
        <authorList>
            <person name="Motamayor J.C."/>
            <person name="Mockaitis K."/>
            <person name="Schmutz J."/>
            <person name="Haiminen N."/>
            <person name="Iii D.L."/>
            <person name="Cornejo O."/>
            <person name="Findley S.D."/>
            <person name="Zheng P."/>
            <person name="Utro F."/>
            <person name="Royaert S."/>
            <person name="Saski C."/>
            <person name="Jenkins J."/>
            <person name="Podicheti R."/>
            <person name="Zhao M."/>
            <person name="Scheffler B.E."/>
            <person name="Stack J.C."/>
            <person name="Feltus F.A."/>
            <person name="Mustiga G.M."/>
            <person name="Amores F."/>
            <person name="Phillips W."/>
            <person name="Marelli J.P."/>
            <person name="May G.D."/>
            <person name="Shapiro H."/>
            <person name="Ma J."/>
            <person name="Bustamante C.D."/>
            <person name="Schnell R.J."/>
            <person name="Main D."/>
            <person name="Gilbert D."/>
            <person name="Parida L."/>
            <person name="Kuhn D.N."/>
        </authorList>
    </citation>
    <scope>NUCLEOTIDE SEQUENCE [LARGE SCALE GENOMIC DNA]</scope>
    <source>
        <strain evidence="3">cv. Matina 1-6</strain>
    </source>
</reference>
<dbReference type="Gramene" id="EOX95850">
    <property type="protein sequence ID" value="EOX95850"/>
    <property type="gene ID" value="TCM_005251"/>
</dbReference>
<dbReference type="InParanoid" id="A0A061DSZ8"/>
<keyword evidence="1" id="KW-0812">Transmembrane</keyword>
<sequence length="81" mass="9269">MAAKEKAEFLATSFNERNRDMNLEVAIRLSDEVYQQRKSAFYRSTIAAMLLLILVFVLVALLTRKFQVVFEACAALLRPLT</sequence>
<dbReference type="HOGENOM" id="CLU_2578655_0_0_1"/>